<keyword evidence="2 5" id="KW-0238">DNA-binding</keyword>
<dbReference type="CDD" id="cd06170">
    <property type="entry name" value="LuxR_C_like"/>
    <property type="match status" value="1"/>
</dbReference>
<evidence type="ECO:0000256" key="1">
    <source>
        <dbReference type="ARBA" id="ARBA00023015"/>
    </source>
</evidence>
<dbReference type="PANTHER" id="PTHR44688:SF16">
    <property type="entry name" value="DNA-BINDING TRANSCRIPTIONAL ACTIVATOR DEVR_DOSR"/>
    <property type="match status" value="1"/>
</dbReference>
<dbReference type="GO" id="GO:0006355">
    <property type="term" value="P:regulation of DNA-templated transcription"/>
    <property type="evidence" value="ECO:0007669"/>
    <property type="project" value="InterPro"/>
</dbReference>
<dbReference type="Gene3D" id="3.30.450.80">
    <property type="entry name" value="Transcription factor LuxR-like, autoinducer-binding domain"/>
    <property type="match status" value="1"/>
</dbReference>
<dbReference type="SUPFAM" id="SSF46894">
    <property type="entry name" value="C-terminal effector domain of the bipartite response regulators"/>
    <property type="match status" value="1"/>
</dbReference>
<dbReference type="Pfam" id="PF00196">
    <property type="entry name" value="GerE"/>
    <property type="match status" value="1"/>
</dbReference>
<dbReference type="InterPro" id="IPR036388">
    <property type="entry name" value="WH-like_DNA-bd_sf"/>
</dbReference>
<name>A0A4R6YF16_9HYPH</name>
<evidence type="ECO:0000256" key="2">
    <source>
        <dbReference type="ARBA" id="ARBA00023125"/>
    </source>
</evidence>
<protein>
    <submittedName>
        <fullName evidence="5">DNA-binding CsgD family transcriptional regulator</fullName>
    </submittedName>
</protein>
<feature type="domain" description="HTH luxR-type" evidence="4">
    <location>
        <begin position="63"/>
        <end position="128"/>
    </location>
</feature>
<evidence type="ECO:0000259" key="4">
    <source>
        <dbReference type="PROSITE" id="PS50043"/>
    </source>
</evidence>
<reference evidence="5 6" key="1">
    <citation type="submission" date="2019-03" db="EMBL/GenBank/DDBJ databases">
        <title>Genomic Encyclopedia of Type Strains, Phase IV (KMG-IV): sequencing the most valuable type-strain genomes for metagenomic binning, comparative biology and taxonomic classification.</title>
        <authorList>
            <person name="Goeker M."/>
        </authorList>
    </citation>
    <scope>NUCLEOTIDE SEQUENCE [LARGE SCALE GENOMIC DNA]</scope>
    <source>
        <strain evidence="5 6">DSM 11603</strain>
    </source>
</reference>
<dbReference type="PROSITE" id="PS00622">
    <property type="entry name" value="HTH_LUXR_1"/>
    <property type="match status" value="1"/>
</dbReference>
<dbReference type="PANTHER" id="PTHR44688">
    <property type="entry name" value="DNA-BINDING TRANSCRIPTIONAL ACTIVATOR DEVR_DOSR"/>
    <property type="match status" value="1"/>
</dbReference>
<keyword evidence="3" id="KW-0804">Transcription</keyword>
<dbReference type="InterPro" id="IPR036693">
    <property type="entry name" value="TF_LuxR_autoind-bd_dom_sf"/>
</dbReference>
<evidence type="ECO:0000313" key="6">
    <source>
        <dbReference type="Proteomes" id="UP000294958"/>
    </source>
</evidence>
<evidence type="ECO:0000313" key="5">
    <source>
        <dbReference type="EMBL" id="TDR34850.1"/>
    </source>
</evidence>
<organism evidence="5 6">
    <name type="scientific">Aquamicrobium defluvii</name>
    <dbReference type="NCBI Taxonomy" id="69279"/>
    <lineage>
        <taxon>Bacteria</taxon>
        <taxon>Pseudomonadati</taxon>
        <taxon>Pseudomonadota</taxon>
        <taxon>Alphaproteobacteria</taxon>
        <taxon>Hyphomicrobiales</taxon>
        <taxon>Phyllobacteriaceae</taxon>
        <taxon>Aquamicrobium</taxon>
    </lineage>
</organism>
<gene>
    <name evidence="5" type="ORF">DES43_11262</name>
</gene>
<dbReference type="InterPro" id="IPR000792">
    <property type="entry name" value="Tscrpt_reg_LuxR_C"/>
</dbReference>
<dbReference type="EMBL" id="SNZF01000012">
    <property type="protein sequence ID" value="TDR34850.1"/>
    <property type="molecule type" value="Genomic_DNA"/>
</dbReference>
<accession>A0A4R6YF16</accession>
<dbReference type="InterPro" id="IPR016032">
    <property type="entry name" value="Sig_transdc_resp-reg_C-effctor"/>
</dbReference>
<dbReference type="AlphaFoldDB" id="A0A4R6YF16"/>
<sequence length="132" mass="14343">MEEATEFAMLDGVCIPVYEPCKAPAVITVAGDRIALGRNDLPVLEMVSIHAFRAVQQLRGAADEPAQKKLTNRERDILAWTAAGKSAEDVGCILSISKLTVERHLSNIREKLDATNSTHAAIKAILRGDIHL</sequence>
<proteinExistence type="predicted"/>
<dbReference type="SUPFAM" id="SSF75516">
    <property type="entry name" value="Pheromone-binding domain of LuxR-like quorum-sensing transcription factors"/>
    <property type="match status" value="1"/>
</dbReference>
<dbReference type="SMART" id="SM00421">
    <property type="entry name" value="HTH_LUXR"/>
    <property type="match status" value="1"/>
</dbReference>
<keyword evidence="6" id="KW-1185">Reference proteome</keyword>
<comment type="caution">
    <text evidence="5">The sequence shown here is derived from an EMBL/GenBank/DDBJ whole genome shotgun (WGS) entry which is preliminary data.</text>
</comment>
<dbReference type="GO" id="GO:0003677">
    <property type="term" value="F:DNA binding"/>
    <property type="evidence" value="ECO:0007669"/>
    <property type="project" value="UniProtKB-KW"/>
</dbReference>
<evidence type="ECO:0000256" key="3">
    <source>
        <dbReference type="ARBA" id="ARBA00023163"/>
    </source>
</evidence>
<keyword evidence="1" id="KW-0805">Transcription regulation</keyword>
<dbReference type="Gene3D" id="1.10.10.10">
    <property type="entry name" value="Winged helix-like DNA-binding domain superfamily/Winged helix DNA-binding domain"/>
    <property type="match status" value="1"/>
</dbReference>
<dbReference type="Proteomes" id="UP000294958">
    <property type="component" value="Unassembled WGS sequence"/>
</dbReference>
<dbReference type="PRINTS" id="PR00038">
    <property type="entry name" value="HTHLUXR"/>
</dbReference>
<dbReference type="PROSITE" id="PS50043">
    <property type="entry name" value="HTH_LUXR_2"/>
    <property type="match status" value="1"/>
</dbReference>